<evidence type="ECO:0000256" key="1">
    <source>
        <dbReference type="SAM" id="SignalP"/>
    </source>
</evidence>
<proteinExistence type="predicted"/>
<organism evidence="2 3">
    <name type="scientific">Pseudomonas duriflava</name>
    <dbReference type="NCBI Taxonomy" id="459528"/>
    <lineage>
        <taxon>Bacteria</taxon>
        <taxon>Pseudomonadati</taxon>
        <taxon>Pseudomonadota</taxon>
        <taxon>Gammaproteobacteria</taxon>
        <taxon>Pseudomonadales</taxon>
        <taxon>Pseudomonadaceae</taxon>
        <taxon>Pseudomonas</taxon>
    </lineage>
</organism>
<sequence>MGFKGFVCSAALLSLFLQTSAHASKADDTLVYASDSEPENISPYHNDVREGVILGRLI</sequence>
<feature type="chain" id="PRO_5022097383" evidence="1">
    <location>
        <begin position="24"/>
        <end position="58"/>
    </location>
</feature>
<dbReference type="EMBL" id="VLKY01000022">
    <property type="protein sequence ID" value="TWI47981.1"/>
    <property type="molecule type" value="Genomic_DNA"/>
</dbReference>
<dbReference type="AlphaFoldDB" id="A0A562PU61"/>
<evidence type="ECO:0000313" key="3">
    <source>
        <dbReference type="Proteomes" id="UP000316905"/>
    </source>
</evidence>
<comment type="caution">
    <text evidence="2">The sequence shown here is derived from an EMBL/GenBank/DDBJ whole genome shotgun (WGS) entry which is preliminary data.</text>
</comment>
<accession>A0A562PU61</accession>
<evidence type="ECO:0000313" key="2">
    <source>
        <dbReference type="EMBL" id="TWI47981.1"/>
    </source>
</evidence>
<dbReference type="Proteomes" id="UP000316905">
    <property type="component" value="Unassembled WGS sequence"/>
</dbReference>
<protein>
    <submittedName>
        <fullName evidence="2">Peptide/nickel transport system substrate-binding protein</fullName>
    </submittedName>
</protein>
<gene>
    <name evidence="2" type="ORF">IQ22_04272</name>
</gene>
<feature type="signal peptide" evidence="1">
    <location>
        <begin position="1"/>
        <end position="23"/>
    </location>
</feature>
<keyword evidence="3" id="KW-1185">Reference proteome</keyword>
<name>A0A562PU61_9PSED</name>
<reference evidence="2 3" key="1">
    <citation type="journal article" date="2015" name="Stand. Genomic Sci.">
        <title>Genomic Encyclopedia of Bacterial and Archaeal Type Strains, Phase III: the genomes of soil and plant-associated and newly described type strains.</title>
        <authorList>
            <person name="Whitman W.B."/>
            <person name="Woyke T."/>
            <person name="Klenk H.P."/>
            <person name="Zhou Y."/>
            <person name="Lilburn T.G."/>
            <person name="Beck B.J."/>
            <person name="De Vos P."/>
            <person name="Vandamme P."/>
            <person name="Eisen J.A."/>
            <person name="Garrity G."/>
            <person name="Hugenholtz P."/>
            <person name="Kyrpides N.C."/>
        </authorList>
    </citation>
    <scope>NUCLEOTIDE SEQUENCE [LARGE SCALE GENOMIC DNA]</scope>
    <source>
        <strain evidence="2 3">CGMCC 1.6858</strain>
    </source>
</reference>
<keyword evidence="1" id="KW-0732">Signal</keyword>